<keyword evidence="8 12" id="KW-0808">Transferase</keyword>
<dbReference type="InterPro" id="IPR029028">
    <property type="entry name" value="Alpha/beta_knot_MTases"/>
</dbReference>
<dbReference type="EMBL" id="QRDP01000004">
    <property type="protein sequence ID" value="RED16261.1"/>
    <property type="molecule type" value="Genomic_DNA"/>
</dbReference>
<dbReference type="PANTHER" id="PTHR30027">
    <property type="entry name" value="RIBOSOMAL RNA SMALL SUBUNIT METHYLTRANSFERASE E"/>
    <property type="match status" value="1"/>
</dbReference>
<evidence type="ECO:0000256" key="10">
    <source>
        <dbReference type="ARBA" id="ARBA00025699"/>
    </source>
</evidence>
<dbReference type="Pfam" id="PF20260">
    <property type="entry name" value="PUA_4"/>
    <property type="match status" value="1"/>
</dbReference>
<feature type="domain" description="Ribosomal RNA small subunit methyltransferase E PUA-like" evidence="14">
    <location>
        <begin position="29"/>
        <end position="75"/>
    </location>
</feature>
<dbReference type="Pfam" id="PF04452">
    <property type="entry name" value="Methyltrans_RNA"/>
    <property type="match status" value="1"/>
</dbReference>
<organism evidence="15 16">
    <name type="scientific">Parasphingopyxis lamellibrachiae</name>
    <dbReference type="NCBI Taxonomy" id="680125"/>
    <lineage>
        <taxon>Bacteria</taxon>
        <taxon>Pseudomonadati</taxon>
        <taxon>Pseudomonadota</taxon>
        <taxon>Alphaproteobacteria</taxon>
        <taxon>Sphingomonadales</taxon>
        <taxon>Sphingomonadaceae</taxon>
        <taxon>Parasphingopyxis</taxon>
    </lineage>
</organism>
<evidence type="ECO:0000256" key="12">
    <source>
        <dbReference type="PIRNR" id="PIRNR015601"/>
    </source>
</evidence>
<dbReference type="GO" id="GO:0005737">
    <property type="term" value="C:cytoplasm"/>
    <property type="evidence" value="ECO:0007669"/>
    <property type="project" value="UniProtKB-SubCell"/>
</dbReference>
<evidence type="ECO:0000256" key="9">
    <source>
        <dbReference type="ARBA" id="ARBA00022691"/>
    </source>
</evidence>
<evidence type="ECO:0000256" key="7">
    <source>
        <dbReference type="ARBA" id="ARBA00022603"/>
    </source>
</evidence>
<dbReference type="SUPFAM" id="SSF75217">
    <property type="entry name" value="alpha/beta knot"/>
    <property type="match status" value="1"/>
</dbReference>
<gene>
    <name evidence="15" type="ORF">DFR46_1280</name>
</gene>
<dbReference type="RefSeq" id="WP_116235682.1">
    <property type="nucleotide sequence ID" value="NZ_QRDP01000004.1"/>
</dbReference>
<dbReference type="AlphaFoldDB" id="A0A3D9FGL9"/>
<keyword evidence="6 12" id="KW-0698">rRNA processing</keyword>
<keyword evidence="7 12" id="KW-0489">Methyltransferase</keyword>
<dbReference type="SUPFAM" id="SSF88697">
    <property type="entry name" value="PUA domain-like"/>
    <property type="match status" value="1"/>
</dbReference>
<proteinExistence type="inferred from homology"/>
<dbReference type="EC" id="2.1.1.193" evidence="3 12"/>
<comment type="function">
    <text evidence="10 12">Specifically methylates the N3 position of the uracil ring of uridine 1498 (m3U1498) in 16S rRNA. Acts on the fully assembled 30S ribosomal subunit.</text>
</comment>
<name>A0A3D9FGL9_9SPHN</name>
<dbReference type="Gene3D" id="2.40.240.20">
    <property type="entry name" value="Hypothetical PUA domain-like, domain 1"/>
    <property type="match status" value="1"/>
</dbReference>
<comment type="similarity">
    <text evidence="2 12">Belongs to the RNA methyltransferase RsmE family.</text>
</comment>
<keyword evidence="9 12" id="KW-0949">S-adenosyl-L-methionine</keyword>
<dbReference type="CDD" id="cd18084">
    <property type="entry name" value="RsmE-like"/>
    <property type="match status" value="1"/>
</dbReference>
<dbReference type="Gene3D" id="3.40.1280.10">
    <property type="match status" value="1"/>
</dbReference>
<dbReference type="PANTHER" id="PTHR30027:SF3">
    <property type="entry name" value="16S RRNA (URACIL(1498)-N(3))-METHYLTRANSFERASE"/>
    <property type="match status" value="1"/>
</dbReference>
<dbReference type="InterPro" id="IPR006700">
    <property type="entry name" value="RsmE"/>
</dbReference>
<evidence type="ECO:0000256" key="3">
    <source>
        <dbReference type="ARBA" id="ARBA00012328"/>
    </source>
</evidence>
<dbReference type="GO" id="GO:0070475">
    <property type="term" value="P:rRNA base methylation"/>
    <property type="evidence" value="ECO:0007669"/>
    <property type="project" value="TreeGrafter"/>
</dbReference>
<evidence type="ECO:0000256" key="1">
    <source>
        <dbReference type="ARBA" id="ARBA00004496"/>
    </source>
</evidence>
<feature type="domain" description="Ribosomal RNA small subunit methyltransferase E methyltransferase" evidence="13">
    <location>
        <begin position="87"/>
        <end position="240"/>
    </location>
</feature>
<dbReference type="NCBIfam" id="TIGR00046">
    <property type="entry name" value="RsmE family RNA methyltransferase"/>
    <property type="match status" value="1"/>
</dbReference>
<evidence type="ECO:0000256" key="8">
    <source>
        <dbReference type="ARBA" id="ARBA00022679"/>
    </source>
</evidence>
<evidence type="ECO:0000256" key="5">
    <source>
        <dbReference type="ARBA" id="ARBA00022490"/>
    </source>
</evidence>
<sequence length="248" mass="27254">MPATPAWPPGSLPRLFIDTALAIDEEIVIDAAQASYLVRVLRLKAGAQVKLFDNRTGEWLAEIAHIGKRDAILRVEGKLRERDDVPDLWLCFAPIKKGRIDWLVEKACELGVARMVPVRTQRTIVDKLKQERLKAHLIEAAEQCERTALPELSELTPLAALLSDWPEDRTLFYAAERGGDSFRAALVAHDGPAAILIGPEGGFTDDEDRAIRALPQTAPVSLGPRILRADTAAAAAISLWMAGRGDWN</sequence>
<dbReference type="InterPro" id="IPR046887">
    <property type="entry name" value="RsmE_PUA-like"/>
</dbReference>
<dbReference type="PIRSF" id="PIRSF015601">
    <property type="entry name" value="MTase_slr0722"/>
    <property type="match status" value="1"/>
</dbReference>
<comment type="catalytic activity">
    <reaction evidence="11 12">
        <text>uridine(1498) in 16S rRNA + S-adenosyl-L-methionine = N(3)-methyluridine(1498) in 16S rRNA + S-adenosyl-L-homocysteine + H(+)</text>
        <dbReference type="Rhea" id="RHEA:42920"/>
        <dbReference type="Rhea" id="RHEA-COMP:10283"/>
        <dbReference type="Rhea" id="RHEA-COMP:10284"/>
        <dbReference type="ChEBI" id="CHEBI:15378"/>
        <dbReference type="ChEBI" id="CHEBI:57856"/>
        <dbReference type="ChEBI" id="CHEBI:59789"/>
        <dbReference type="ChEBI" id="CHEBI:65315"/>
        <dbReference type="ChEBI" id="CHEBI:74502"/>
        <dbReference type="EC" id="2.1.1.193"/>
    </reaction>
</comment>
<keyword evidence="5 12" id="KW-0963">Cytoplasm</keyword>
<dbReference type="GO" id="GO:0070042">
    <property type="term" value="F:rRNA (uridine-N3-)-methyltransferase activity"/>
    <property type="evidence" value="ECO:0007669"/>
    <property type="project" value="TreeGrafter"/>
</dbReference>
<dbReference type="NCBIfam" id="NF008696">
    <property type="entry name" value="PRK11713.3-5"/>
    <property type="match status" value="1"/>
</dbReference>
<comment type="subcellular location">
    <subcellularLocation>
        <location evidence="1 12">Cytoplasm</location>
    </subcellularLocation>
</comment>
<evidence type="ECO:0000259" key="13">
    <source>
        <dbReference type="Pfam" id="PF04452"/>
    </source>
</evidence>
<dbReference type="InterPro" id="IPR029026">
    <property type="entry name" value="tRNA_m1G_MTases_N"/>
</dbReference>
<evidence type="ECO:0000313" key="15">
    <source>
        <dbReference type="EMBL" id="RED16261.1"/>
    </source>
</evidence>
<evidence type="ECO:0000256" key="11">
    <source>
        <dbReference type="ARBA" id="ARBA00047944"/>
    </source>
</evidence>
<evidence type="ECO:0000259" key="14">
    <source>
        <dbReference type="Pfam" id="PF20260"/>
    </source>
</evidence>
<evidence type="ECO:0000313" key="16">
    <source>
        <dbReference type="Proteomes" id="UP000256310"/>
    </source>
</evidence>
<dbReference type="Proteomes" id="UP000256310">
    <property type="component" value="Unassembled WGS sequence"/>
</dbReference>
<dbReference type="InterPro" id="IPR046886">
    <property type="entry name" value="RsmE_MTase_dom"/>
</dbReference>
<evidence type="ECO:0000256" key="6">
    <source>
        <dbReference type="ARBA" id="ARBA00022552"/>
    </source>
</evidence>
<evidence type="ECO:0000256" key="4">
    <source>
        <dbReference type="ARBA" id="ARBA00013673"/>
    </source>
</evidence>
<dbReference type="OrthoDB" id="9815641at2"/>
<reference evidence="15 16" key="1">
    <citation type="submission" date="2018-07" db="EMBL/GenBank/DDBJ databases">
        <title>Genomic Encyclopedia of Type Strains, Phase IV (KMG-IV): sequencing the most valuable type-strain genomes for metagenomic binning, comparative biology and taxonomic classification.</title>
        <authorList>
            <person name="Goeker M."/>
        </authorList>
    </citation>
    <scope>NUCLEOTIDE SEQUENCE [LARGE SCALE GENOMIC DNA]</scope>
    <source>
        <strain evidence="15 16">DSM 26725</strain>
    </source>
</reference>
<comment type="caution">
    <text evidence="15">The sequence shown here is derived from an EMBL/GenBank/DDBJ whole genome shotgun (WGS) entry which is preliminary data.</text>
</comment>
<dbReference type="InterPro" id="IPR015947">
    <property type="entry name" value="PUA-like_sf"/>
</dbReference>
<evidence type="ECO:0000256" key="2">
    <source>
        <dbReference type="ARBA" id="ARBA00005528"/>
    </source>
</evidence>
<accession>A0A3D9FGL9</accession>
<keyword evidence="16" id="KW-1185">Reference proteome</keyword>
<protein>
    <recommendedName>
        <fullName evidence="4 12">Ribosomal RNA small subunit methyltransferase E</fullName>
        <ecNumber evidence="3 12">2.1.1.193</ecNumber>
    </recommendedName>
</protein>